<dbReference type="RefSeq" id="WP_145248705.1">
    <property type="nucleotide sequence ID" value="NZ_CP036278.1"/>
</dbReference>
<sequence length="146" mass="15529">MNSNNPSYRFGMQELMLGILLSAVALAALSQATFVSSLVIAVIGCFCALCDSLDRLAKEESGLSTLARLACRTSFFTIGATLAMAIWVVLIVTNLLGFGIQLGGSVLLACYSTTIALAALLAFLFPAHFRIGRYIVKFLTCLLPSP</sequence>
<keyword evidence="1" id="KW-0812">Transmembrane</keyword>
<accession>A0A518AS01</accession>
<keyword evidence="1" id="KW-1133">Transmembrane helix</keyword>
<reference evidence="2 3" key="1">
    <citation type="submission" date="2019-02" db="EMBL/GenBank/DDBJ databases">
        <title>Deep-cultivation of Planctomycetes and their phenomic and genomic characterization uncovers novel biology.</title>
        <authorList>
            <person name="Wiegand S."/>
            <person name="Jogler M."/>
            <person name="Boedeker C."/>
            <person name="Pinto D."/>
            <person name="Vollmers J."/>
            <person name="Rivas-Marin E."/>
            <person name="Kohn T."/>
            <person name="Peeters S.H."/>
            <person name="Heuer A."/>
            <person name="Rast P."/>
            <person name="Oberbeckmann S."/>
            <person name="Bunk B."/>
            <person name="Jeske O."/>
            <person name="Meyerdierks A."/>
            <person name="Storesund J.E."/>
            <person name="Kallscheuer N."/>
            <person name="Luecker S."/>
            <person name="Lage O.M."/>
            <person name="Pohl T."/>
            <person name="Merkel B.J."/>
            <person name="Hornburger P."/>
            <person name="Mueller R.-W."/>
            <person name="Bruemmer F."/>
            <person name="Labrenz M."/>
            <person name="Spormann A.M."/>
            <person name="Op den Camp H."/>
            <person name="Overmann J."/>
            <person name="Amann R."/>
            <person name="Jetten M.S.M."/>
            <person name="Mascher T."/>
            <person name="Medema M.H."/>
            <person name="Devos D.P."/>
            <person name="Kaster A.-K."/>
            <person name="Ovreas L."/>
            <person name="Rohde M."/>
            <person name="Galperin M.Y."/>
            <person name="Jogler C."/>
        </authorList>
    </citation>
    <scope>NUCLEOTIDE SEQUENCE [LARGE SCALE GENOMIC DNA]</scope>
    <source>
        <strain evidence="2 3">Pan181</strain>
    </source>
</reference>
<dbReference type="Proteomes" id="UP000315750">
    <property type="component" value="Chromosome"/>
</dbReference>
<keyword evidence="3" id="KW-1185">Reference proteome</keyword>
<evidence type="ECO:0000256" key="1">
    <source>
        <dbReference type="SAM" id="Phobius"/>
    </source>
</evidence>
<keyword evidence="1" id="KW-0472">Membrane</keyword>
<name>A0A518AS01_9BACT</name>
<evidence type="ECO:0000313" key="2">
    <source>
        <dbReference type="EMBL" id="QDU57494.1"/>
    </source>
</evidence>
<dbReference type="EMBL" id="CP036278">
    <property type="protein sequence ID" value="QDU57494.1"/>
    <property type="molecule type" value="Genomic_DNA"/>
</dbReference>
<proteinExistence type="predicted"/>
<evidence type="ECO:0000313" key="3">
    <source>
        <dbReference type="Proteomes" id="UP000315750"/>
    </source>
</evidence>
<dbReference type="KEGG" id="amuc:Pan181_37110"/>
<gene>
    <name evidence="2" type="ORF">Pan181_37110</name>
</gene>
<feature type="transmembrane region" description="Helical" evidence="1">
    <location>
        <begin position="106"/>
        <end position="127"/>
    </location>
</feature>
<organism evidence="2 3">
    <name type="scientific">Aeoliella mucimassa</name>
    <dbReference type="NCBI Taxonomy" id="2527972"/>
    <lineage>
        <taxon>Bacteria</taxon>
        <taxon>Pseudomonadati</taxon>
        <taxon>Planctomycetota</taxon>
        <taxon>Planctomycetia</taxon>
        <taxon>Pirellulales</taxon>
        <taxon>Lacipirellulaceae</taxon>
        <taxon>Aeoliella</taxon>
    </lineage>
</organism>
<feature type="transmembrane region" description="Helical" evidence="1">
    <location>
        <begin position="75"/>
        <end position="100"/>
    </location>
</feature>
<dbReference type="AlphaFoldDB" id="A0A518AS01"/>
<feature type="transmembrane region" description="Helical" evidence="1">
    <location>
        <begin position="37"/>
        <end position="54"/>
    </location>
</feature>
<protein>
    <submittedName>
        <fullName evidence="2">Uncharacterized protein</fullName>
    </submittedName>
</protein>